<dbReference type="InterPro" id="IPR013783">
    <property type="entry name" value="Ig-like_fold"/>
</dbReference>
<protein>
    <recommendedName>
        <fullName evidence="6">Ig-like domain-containing protein</fullName>
    </recommendedName>
</protein>
<dbReference type="InterPro" id="IPR001611">
    <property type="entry name" value="Leu-rich_rpt"/>
</dbReference>
<accession>A0ABD2VWB9</accession>
<evidence type="ECO:0000313" key="7">
    <source>
        <dbReference type="EMBL" id="KAL3385015.1"/>
    </source>
</evidence>
<comment type="caution">
    <text evidence="7">The sequence shown here is derived from an EMBL/GenBank/DDBJ whole genome shotgun (WGS) entry which is preliminary data.</text>
</comment>
<dbReference type="InterPro" id="IPR036179">
    <property type="entry name" value="Ig-like_dom_sf"/>
</dbReference>
<dbReference type="PROSITE" id="PS51450">
    <property type="entry name" value="LRR"/>
    <property type="match status" value="3"/>
</dbReference>
<feature type="signal peptide" evidence="5">
    <location>
        <begin position="1"/>
        <end position="28"/>
    </location>
</feature>
<dbReference type="GO" id="GO:0071944">
    <property type="term" value="C:cell periphery"/>
    <property type="evidence" value="ECO:0007669"/>
    <property type="project" value="UniProtKB-ARBA"/>
</dbReference>
<dbReference type="InterPro" id="IPR000483">
    <property type="entry name" value="Cys-rich_flank_reg_C"/>
</dbReference>
<evidence type="ECO:0000256" key="4">
    <source>
        <dbReference type="ARBA" id="ARBA00023157"/>
    </source>
</evidence>
<keyword evidence="4" id="KW-1015">Disulfide bond</keyword>
<evidence type="ECO:0000256" key="1">
    <source>
        <dbReference type="ARBA" id="ARBA00022614"/>
    </source>
</evidence>
<evidence type="ECO:0000313" key="8">
    <source>
        <dbReference type="Proteomes" id="UP001627154"/>
    </source>
</evidence>
<dbReference type="SUPFAM" id="SSF52047">
    <property type="entry name" value="RNI-like"/>
    <property type="match status" value="1"/>
</dbReference>
<dbReference type="PROSITE" id="PS50835">
    <property type="entry name" value="IG_LIKE"/>
    <property type="match status" value="1"/>
</dbReference>
<dbReference type="InterPro" id="IPR032675">
    <property type="entry name" value="LRR_dom_sf"/>
</dbReference>
<dbReference type="SMART" id="SM00369">
    <property type="entry name" value="LRR_TYP"/>
    <property type="match status" value="11"/>
</dbReference>
<evidence type="ECO:0000259" key="6">
    <source>
        <dbReference type="PROSITE" id="PS50835"/>
    </source>
</evidence>
<evidence type="ECO:0000256" key="2">
    <source>
        <dbReference type="ARBA" id="ARBA00022729"/>
    </source>
</evidence>
<evidence type="ECO:0000256" key="3">
    <source>
        <dbReference type="ARBA" id="ARBA00022737"/>
    </source>
</evidence>
<dbReference type="PANTHER" id="PTHR24366">
    <property type="entry name" value="IG(IMMUNOGLOBULIN) AND LRR(LEUCINE RICH REPEAT) DOMAINS"/>
    <property type="match status" value="1"/>
</dbReference>
<dbReference type="SMART" id="SM00082">
    <property type="entry name" value="LRRCT"/>
    <property type="match status" value="1"/>
</dbReference>
<dbReference type="EMBL" id="JBJJXI010000166">
    <property type="protein sequence ID" value="KAL3385015.1"/>
    <property type="molecule type" value="Genomic_DNA"/>
</dbReference>
<keyword evidence="8" id="KW-1185">Reference proteome</keyword>
<dbReference type="Proteomes" id="UP001627154">
    <property type="component" value="Unassembled WGS sequence"/>
</dbReference>
<feature type="chain" id="PRO_5044833156" description="Ig-like domain-containing protein" evidence="5">
    <location>
        <begin position="29"/>
        <end position="942"/>
    </location>
</feature>
<feature type="domain" description="Ig-like" evidence="6">
    <location>
        <begin position="441"/>
        <end position="556"/>
    </location>
</feature>
<organism evidence="7 8">
    <name type="scientific">Trichogramma kaykai</name>
    <dbReference type="NCBI Taxonomy" id="54128"/>
    <lineage>
        <taxon>Eukaryota</taxon>
        <taxon>Metazoa</taxon>
        <taxon>Ecdysozoa</taxon>
        <taxon>Arthropoda</taxon>
        <taxon>Hexapoda</taxon>
        <taxon>Insecta</taxon>
        <taxon>Pterygota</taxon>
        <taxon>Neoptera</taxon>
        <taxon>Endopterygota</taxon>
        <taxon>Hymenoptera</taxon>
        <taxon>Apocrita</taxon>
        <taxon>Proctotrupomorpha</taxon>
        <taxon>Chalcidoidea</taxon>
        <taxon>Trichogrammatidae</taxon>
        <taxon>Trichogramma</taxon>
    </lineage>
</organism>
<name>A0ABD2VWB9_9HYME</name>
<dbReference type="AlphaFoldDB" id="A0ABD2VWB9"/>
<dbReference type="PANTHER" id="PTHR24366:SF170">
    <property type="entry name" value="RE50361P"/>
    <property type="match status" value="1"/>
</dbReference>
<dbReference type="InterPro" id="IPR003591">
    <property type="entry name" value="Leu-rich_rpt_typical-subtyp"/>
</dbReference>
<dbReference type="Gene3D" id="3.80.10.10">
    <property type="entry name" value="Ribonuclease Inhibitor"/>
    <property type="match status" value="2"/>
</dbReference>
<dbReference type="Pfam" id="PF13855">
    <property type="entry name" value="LRR_8"/>
    <property type="match status" value="3"/>
</dbReference>
<gene>
    <name evidence="7" type="ORF">TKK_019408</name>
</gene>
<reference evidence="7 8" key="1">
    <citation type="journal article" date="2024" name="bioRxiv">
        <title>A reference genome for Trichogramma kaykai: A tiny desert-dwelling parasitoid wasp with competing sex-ratio distorters.</title>
        <authorList>
            <person name="Culotta J."/>
            <person name="Lindsey A.R."/>
        </authorList>
    </citation>
    <scope>NUCLEOTIDE SEQUENCE [LARGE SCALE GENOMIC DNA]</scope>
    <source>
        <strain evidence="7 8">KSX58</strain>
    </source>
</reference>
<keyword evidence="1" id="KW-0433">Leucine-rich repeat</keyword>
<dbReference type="PRINTS" id="PR00019">
    <property type="entry name" value="LEURICHRPT"/>
</dbReference>
<dbReference type="Gene3D" id="2.60.40.10">
    <property type="entry name" value="Immunoglobulins"/>
    <property type="match status" value="1"/>
</dbReference>
<dbReference type="SUPFAM" id="SSF48726">
    <property type="entry name" value="Immunoglobulin"/>
    <property type="match status" value="1"/>
</dbReference>
<sequence length="942" mass="106432">MKENRWFLTLCTCLAVILQLAIPSSSSGGDVPTGCSRNCDCDVARASLRCEDRPLQDLDRLADSTLRGVELINVPASGQIPLELLQPLAELRHLSWTSSGIESLHPQNFQGNTRLESLNLGDNRLSKLPVDVFRSTRKLRHLNLTGNSLVRVPPHIFKDLEELETLSLAKNKIEVLPFQAFEAVGKSLKLLDLSGNSLVSLPDHSFRPNRALRTLRLSSNYLTKIPSHLFSGLGSLQELDLNTNSIDFLPRGLFGELTSLERLDLSGNTLSRDGRLNDIVFNGLENLRWLSVSRSRVAGFPRNVWLSTPHLRTLLASETKIEVLEDNDLAHLAELQTLEIARSPLREMGPHTLDETPKLTRLVLRDNELAFLPSSLAQLKNVSHLELQGNPWACDCRMFWFVRWAEEHRHRAAFDSGLRCGHESDTIDTIQALRYLNCTPPQLSRVTSARDRHVFRSSVILECEYGGNPLPSITWVTPQLRIFHWSPDPSFPDAYMHHPRVHDYQVDQADFEDDGRVKLLDNGSLLITRLLRQDVGVYKCFAVNPISNSTTMVTLRMDPVTMHTVKLLSLAVGAASATGFLLLTLLVQLLRYLFMRCGCQKWCLCCRHVGVTPRAKQIYQMLDNIEQYKSQQLERLRENYTQQVHRIKDNCAQQVEWIRDSYEGQMRHIRDIREYGTNHLTTLRDQYCDQVKRVRDYSTSQLNWVRENYVFQRNKIRKFSSHQVLRLRESYKYQQQTLNKVLENLPSLYFDNCRSGSCGGGGRSGSVVFDPKDLVDDGNGTITDASLVANSVNAYFKTQIDGIVTAYASSLEDVNSDYYTPTEQLSACSPRSPPPAGKFANLEGVQVINYIDNRPPSIFMSSPQRSGKPPLEMGPAFLHRIDEFGSSTTVASVLDHHHHHHPAVFRGISAETLAGDTRGTPEVLDMLIPSASLPELPRETRL</sequence>
<dbReference type="FunFam" id="3.80.10.10:FF:001164">
    <property type="entry name" value="GH01279p"/>
    <property type="match status" value="1"/>
</dbReference>
<proteinExistence type="predicted"/>
<keyword evidence="3" id="KW-0677">Repeat</keyword>
<evidence type="ECO:0000256" key="5">
    <source>
        <dbReference type="SAM" id="SignalP"/>
    </source>
</evidence>
<dbReference type="InterPro" id="IPR007110">
    <property type="entry name" value="Ig-like_dom"/>
</dbReference>
<keyword evidence="2 5" id="KW-0732">Signal</keyword>